<dbReference type="AlphaFoldDB" id="A0A0D2JS58"/>
<proteinExistence type="predicted"/>
<name>A0A0D2JS58_9BACT</name>
<evidence type="ECO:0000313" key="1">
    <source>
        <dbReference type="EMBL" id="KIX12350.1"/>
    </source>
</evidence>
<dbReference type="RefSeq" id="WP_044350707.1">
    <property type="nucleotide sequence ID" value="NZ_AZAC01000033.1"/>
</dbReference>
<dbReference type="EMBL" id="AZAC01000033">
    <property type="protein sequence ID" value="KIX12350.1"/>
    <property type="molecule type" value="Genomic_DNA"/>
</dbReference>
<protein>
    <submittedName>
        <fullName evidence="1">Uncharacterized protein</fullName>
    </submittedName>
</protein>
<dbReference type="OrthoDB" id="5420429at2"/>
<reference evidence="1 2" key="1">
    <citation type="submission" date="2013-11" db="EMBL/GenBank/DDBJ databases">
        <title>Metagenomic analysis of a methanogenic consortium involved in long chain n-alkane degradation.</title>
        <authorList>
            <person name="Davidova I.A."/>
            <person name="Callaghan A.V."/>
            <person name="Wawrik B."/>
            <person name="Pruitt S."/>
            <person name="Marks C."/>
            <person name="Duncan K.E."/>
            <person name="Suflita J.M."/>
        </authorList>
    </citation>
    <scope>NUCLEOTIDE SEQUENCE [LARGE SCALE GENOMIC DNA]</scope>
    <source>
        <strain evidence="1 2">SPR</strain>
    </source>
</reference>
<dbReference type="Proteomes" id="UP000032233">
    <property type="component" value="Unassembled WGS sequence"/>
</dbReference>
<keyword evidence="2" id="KW-1185">Reference proteome</keyword>
<dbReference type="STRING" id="1429043.X474_19310"/>
<sequence length="205" mass="23357">MPLGFSSQNSGRVAFGFFHIEVQMLLLNNCFFFARDFCELIKRLALVQAGDPFEELLRGWVIEYSLDMGELHGAIAGISRHGFLGDLYRRWPFPQDRAEFFQKSEGKATNKLVTLSIAGYGEARDLTLAAFETDSGPCLNFCGYHFDQKEVRRLFDYVWQGGMPGWENKIRPDYLLETVAMMPKSGSFWLGDNDFDKDSNGFSVD</sequence>
<accession>A0A0D2JS58</accession>
<gene>
    <name evidence="1" type="ORF">X474_19310</name>
</gene>
<comment type="caution">
    <text evidence="1">The sequence shown here is derived from an EMBL/GenBank/DDBJ whole genome shotgun (WGS) entry which is preliminary data.</text>
</comment>
<organism evidence="1 2">
    <name type="scientific">Dethiosulfatarculus sandiegensis</name>
    <dbReference type="NCBI Taxonomy" id="1429043"/>
    <lineage>
        <taxon>Bacteria</taxon>
        <taxon>Pseudomonadati</taxon>
        <taxon>Thermodesulfobacteriota</taxon>
        <taxon>Desulfarculia</taxon>
        <taxon>Desulfarculales</taxon>
        <taxon>Desulfarculaceae</taxon>
        <taxon>Dethiosulfatarculus</taxon>
    </lineage>
</organism>
<evidence type="ECO:0000313" key="2">
    <source>
        <dbReference type="Proteomes" id="UP000032233"/>
    </source>
</evidence>
<dbReference type="InParanoid" id="A0A0D2JS58"/>